<dbReference type="STRING" id="1385369.N825_28980"/>
<evidence type="ECO:0000313" key="1">
    <source>
        <dbReference type="EMBL" id="EWY36309.1"/>
    </source>
</evidence>
<comment type="caution">
    <text evidence="1">The sequence shown here is derived from an EMBL/GenBank/DDBJ whole genome shotgun (WGS) entry which is preliminary data.</text>
</comment>
<gene>
    <name evidence="1" type="ORF">N825_28980</name>
</gene>
<name>W9GRD1_9PROT</name>
<proteinExistence type="predicted"/>
<dbReference type="AlphaFoldDB" id="W9GRD1"/>
<reference evidence="1 2" key="1">
    <citation type="submission" date="2013-08" db="EMBL/GenBank/DDBJ databases">
        <title>The genome sequence of Skermanella stibiiresistens.</title>
        <authorList>
            <person name="Zhu W."/>
            <person name="Wang G."/>
        </authorList>
    </citation>
    <scope>NUCLEOTIDE SEQUENCE [LARGE SCALE GENOMIC DNA]</scope>
    <source>
        <strain evidence="1 2">SB22</strain>
    </source>
</reference>
<keyword evidence="2" id="KW-1185">Reference proteome</keyword>
<sequence length="91" mass="9860">MGIAMGMSAFKLFLILAVIGVLFLPTLIRRSRGVPMILERFRARASGEDTAGNGHAAASPYIFGRAARPSMAERLGATLARLNSRVRSWRG</sequence>
<dbReference type="Proteomes" id="UP000019486">
    <property type="component" value="Unassembled WGS sequence"/>
</dbReference>
<protein>
    <submittedName>
        <fullName evidence="1">Uncharacterized protein</fullName>
    </submittedName>
</protein>
<accession>W9GRD1</accession>
<dbReference type="EMBL" id="AVFL01000047">
    <property type="protein sequence ID" value="EWY36309.1"/>
    <property type="molecule type" value="Genomic_DNA"/>
</dbReference>
<organism evidence="1 2">
    <name type="scientific">Skermanella stibiiresistens SB22</name>
    <dbReference type="NCBI Taxonomy" id="1385369"/>
    <lineage>
        <taxon>Bacteria</taxon>
        <taxon>Pseudomonadati</taxon>
        <taxon>Pseudomonadota</taxon>
        <taxon>Alphaproteobacteria</taxon>
        <taxon>Rhodospirillales</taxon>
        <taxon>Azospirillaceae</taxon>
        <taxon>Skermanella</taxon>
    </lineage>
</organism>
<evidence type="ECO:0000313" key="2">
    <source>
        <dbReference type="Proteomes" id="UP000019486"/>
    </source>
</evidence>